<dbReference type="AlphaFoldDB" id="A0AAX2H8E2"/>
<evidence type="ECO:0000313" key="2">
    <source>
        <dbReference type="Proteomes" id="UP000219564"/>
    </source>
</evidence>
<name>A0AAX2H8E2_9PSED</name>
<dbReference type="RefSeq" id="WP_143520707.1">
    <property type="nucleotide sequence ID" value="NZ_OBKZ01000020.1"/>
</dbReference>
<proteinExistence type="predicted"/>
<reference evidence="1 2" key="1">
    <citation type="submission" date="2017-08" db="EMBL/GenBank/DDBJ databases">
        <authorList>
            <person name="Chaillou S."/>
        </authorList>
    </citation>
    <scope>NUCLEOTIDE SEQUENCE [LARGE SCALE GENOMIC DNA]</scope>
    <source>
        <strain evidence="1 2">MFPA15A1205</strain>
    </source>
</reference>
<gene>
    <name evidence="1" type="ORF">PLUA15_270032</name>
</gene>
<accession>A0AAX2H8E2</accession>
<organism evidence="1 2">
    <name type="scientific">Pseudomonas lundensis</name>
    <dbReference type="NCBI Taxonomy" id="86185"/>
    <lineage>
        <taxon>Bacteria</taxon>
        <taxon>Pseudomonadati</taxon>
        <taxon>Pseudomonadota</taxon>
        <taxon>Gammaproteobacteria</taxon>
        <taxon>Pseudomonadales</taxon>
        <taxon>Pseudomonadaceae</taxon>
        <taxon>Pseudomonas</taxon>
    </lineage>
</organism>
<sequence length="245" mass="26438">MSAGFEAFSSRGALVIDGTYRNLCLRYRRSYPAGSIPYHAPPYARLEVNIPVGLLNTPMFFIKTSPGDRVLLQPMYAYNGSYWLEFAVWSNQLPTGSFELIIFDDYLPPSLAYGLEVFNAAGQKVFNTGWPIMKIERVGIIPEGLPGLNSNSVFTFDGFSDSANIAVGLTANRTYYHGANTGDGYSLAPAGRKVADRIDFAQVCFGSESDTFPGGGSVAFSGYLGSGPTTVIFVDMNGLPPAPFG</sequence>
<comment type="caution">
    <text evidence="1">The sequence shown here is derived from an EMBL/GenBank/DDBJ whole genome shotgun (WGS) entry which is preliminary data.</text>
</comment>
<dbReference type="Proteomes" id="UP000219564">
    <property type="component" value="Unassembled WGS sequence"/>
</dbReference>
<protein>
    <submittedName>
        <fullName evidence="1">Uncharacterized protein</fullName>
    </submittedName>
</protein>
<dbReference type="EMBL" id="OBKZ01000020">
    <property type="protein sequence ID" value="SOB53050.1"/>
    <property type="molecule type" value="Genomic_DNA"/>
</dbReference>
<evidence type="ECO:0000313" key="1">
    <source>
        <dbReference type="EMBL" id="SOB53050.1"/>
    </source>
</evidence>